<dbReference type="InterPro" id="IPR029063">
    <property type="entry name" value="SAM-dependent_MTases_sf"/>
</dbReference>
<evidence type="ECO:0000313" key="2">
    <source>
        <dbReference type="EMBL" id="KGD73705.1"/>
    </source>
</evidence>
<proteinExistence type="predicted"/>
<dbReference type="eggNOG" id="COG2226">
    <property type="taxonomic scope" value="Bacteria"/>
</dbReference>
<name>A0A095VGC4_9GAMM</name>
<dbReference type="Gene3D" id="3.40.50.150">
    <property type="entry name" value="Vaccinia Virus protein VP39"/>
    <property type="match status" value="1"/>
</dbReference>
<feature type="domain" description="Methyltransferase type 12" evidence="1">
    <location>
        <begin position="52"/>
        <end position="148"/>
    </location>
</feature>
<dbReference type="STRING" id="642227.HA49_10690"/>
<sequence>MDSQPGIKAYNSVSLSLYNWWVLSVANRFAWRCSTSEVQLPFYRQHLSSRHLEIGAGTGYYPRHCMNISQLTLLDLNTECLFQALRRIGPARVKATVRHDIFLPFPEHLHQRYNSVALYYVLHCLNGSAEDKFTALKNATQALTADGIMFGATISGELQRHNLFGRILMKVMNRKGIFTNYHDSAALLESQLGQLFREVTVTEVGAVIMFTARYPLQTNV</sequence>
<dbReference type="Proteomes" id="UP000029577">
    <property type="component" value="Unassembled WGS sequence"/>
</dbReference>
<reference evidence="2" key="1">
    <citation type="submission" date="2014-12" db="EMBL/GenBank/DDBJ databases">
        <title>The draft genome of the Tatumella morbirosei type strain, LMG23360T isolated from pineapple rot.</title>
        <authorList>
            <person name="Smits T.H."/>
            <person name="Palmer M."/>
            <person name="Venter S.N."/>
            <person name="Duffy B."/>
            <person name="Steenkamp E.T."/>
            <person name="Chan W.Y."/>
            <person name="Coutinho T.A."/>
            <person name="Coetzee M.P."/>
            <person name="De Maayer P."/>
        </authorList>
    </citation>
    <scope>NUCLEOTIDE SEQUENCE [LARGE SCALE GENOMIC DNA]</scope>
    <source>
        <strain evidence="2">LMG 23360</strain>
    </source>
</reference>
<dbReference type="EMBL" id="JPKR02000002">
    <property type="protein sequence ID" value="KGD73705.1"/>
    <property type="molecule type" value="Genomic_DNA"/>
</dbReference>
<evidence type="ECO:0000259" key="1">
    <source>
        <dbReference type="Pfam" id="PF08242"/>
    </source>
</evidence>
<organism evidence="2 3">
    <name type="scientific">Tatumella morbirosei</name>
    <dbReference type="NCBI Taxonomy" id="642227"/>
    <lineage>
        <taxon>Bacteria</taxon>
        <taxon>Pseudomonadati</taxon>
        <taxon>Pseudomonadota</taxon>
        <taxon>Gammaproteobacteria</taxon>
        <taxon>Enterobacterales</taxon>
        <taxon>Erwiniaceae</taxon>
        <taxon>Tatumella</taxon>
    </lineage>
</organism>
<protein>
    <recommendedName>
        <fullName evidence="1">Methyltransferase type 12 domain-containing protein</fullName>
    </recommendedName>
</protein>
<dbReference type="SUPFAM" id="SSF53335">
    <property type="entry name" value="S-adenosyl-L-methionine-dependent methyltransferases"/>
    <property type="match status" value="1"/>
</dbReference>
<evidence type="ECO:0000313" key="3">
    <source>
        <dbReference type="Proteomes" id="UP000029577"/>
    </source>
</evidence>
<comment type="caution">
    <text evidence="2">The sequence shown here is derived from an EMBL/GenBank/DDBJ whole genome shotgun (WGS) entry which is preliminary data.</text>
</comment>
<accession>A0A095VGC4</accession>
<gene>
    <name evidence="2" type="ORF">HA49_10690</name>
</gene>
<dbReference type="InterPro" id="IPR016584">
    <property type="entry name" value="MeTrfase_VrtF"/>
</dbReference>
<dbReference type="Pfam" id="PF08242">
    <property type="entry name" value="Methyltransf_12"/>
    <property type="match status" value="1"/>
</dbReference>
<keyword evidence="3" id="KW-1185">Reference proteome</keyword>
<dbReference type="RefSeq" id="WP_038020141.1">
    <property type="nucleotide sequence ID" value="NZ_JPKR02000002.1"/>
</dbReference>
<dbReference type="OrthoDB" id="507855at2"/>
<dbReference type="InterPro" id="IPR013217">
    <property type="entry name" value="Methyltransf_12"/>
</dbReference>
<dbReference type="GO" id="GO:0008168">
    <property type="term" value="F:methyltransferase activity"/>
    <property type="evidence" value="ECO:0007669"/>
    <property type="project" value="InterPro"/>
</dbReference>
<dbReference type="PIRSF" id="PIRSF011491">
    <property type="entry name" value="Mtase_YbcY_prd"/>
    <property type="match status" value="1"/>
</dbReference>
<dbReference type="AlphaFoldDB" id="A0A095VGC4"/>